<gene>
    <name evidence="1" type="ORF">ACE1B6_18680</name>
</gene>
<dbReference type="EMBL" id="JBHFNS010000070">
    <property type="protein sequence ID" value="MFB2937278.1"/>
    <property type="molecule type" value="Genomic_DNA"/>
</dbReference>
<evidence type="ECO:0000313" key="1">
    <source>
        <dbReference type="EMBL" id="MFB2937278.1"/>
    </source>
</evidence>
<dbReference type="RefSeq" id="WP_413258760.1">
    <property type="nucleotide sequence ID" value="NZ_JBHFNS010000070.1"/>
</dbReference>
<sequence>MYFNGARGSRKKIVVDRAEALSRRNQVYLGLIVHGCDMPPGESAIAIIK</sequence>
<proteinExistence type="predicted"/>
<organism evidence="1 2">
    <name type="scientific">Floridaenema fluviatile BLCC-F154</name>
    <dbReference type="NCBI Taxonomy" id="3153640"/>
    <lineage>
        <taxon>Bacteria</taxon>
        <taxon>Bacillati</taxon>
        <taxon>Cyanobacteriota</taxon>
        <taxon>Cyanophyceae</taxon>
        <taxon>Oscillatoriophycideae</taxon>
        <taxon>Aerosakkonematales</taxon>
        <taxon>Aerosakkonemataceae</taxon>
        <taxon>Floridanema</taxon>
        <taxon>Floridanema fluviatile</taxon>
    </lineage>
</organism>
<evidence type="ECO:0000313" key="2">
    <source>
        <dbReference type="Proteomes" id="UP001576776"/>
    </source>
</evidence>
<accession>A0ABV4YF30</accession>
<name>A0ABV4YF30_9CYAN</name>
<reference evidence="1 2" key="1">
    <citation type="submission" date="2024-09" db="EMBL/GenBank/DDBJ databases">
        <title>Floridaenema gen nov. (Aerosakkonemataceae, Aerosakkonematales ord. nov., Cyanobacteria) from benthic tropical and subtropical fresh waters, with the description of four new species.</title>
        <authorList>
            <person name="Moretto J.A."/>
            <person name="Berthold D.E."/>
            <person name="Lefler F.W."/>
            <person name="Huang I.-S."/>
            <person name="Laughinghouse H. IV."/>
        </authorList>
    </citation>
    <scope>NUCLEOTIDE SEQUENCE [LARGE SCALE GENOMIC DNA]</scope>
    <source>
        <strain evidence="1 2">BLCC-F154</strain>
    </source>
</reference>
<protein>
    <submittedName>
        <fullName evidence="1">Uncharacterized protein</fullName>
    </submittedName>
</protein>
<keyword evidence="2" id="KW-1185">Reference proteome</keyword>
<comment type="caution">
    <text evidence="1">The sequence shown here is derived from an EMBL/GenBank/DDBJ whole genome shotgun (WGS) entry which is preliminary data.</text>
</comment>
<dbReference type="Proteomes" id="UP001576776">
    <property type="component" value="Unassembled WGS sequence"/>
</dbReference>